<keyword evidence="2" id="KW-0645">Protease</keyword>
<evidence type="ECO:0000256" key="2">
    <source>
        <dbReference type="ARBA" id="ARBA00022670"/>
    </source>
</evidence>
<dbReference type="PROSITE" id="PS51935">
    <property type="entry name" value="NLPC_P60"/>
    <property type="match status" value="1"/>
</dbReference>
<evidence type="ECO:0000259" key="6">
    <source>
        <dbReference type="PROSITE" id="PS51935"/>
    </source>
</evidence>
<evidence type="ECO:0000256" key="3">
    <source>
        <dbReference type="ARBA" id="ARBA00022801"/>
    </source>
</evidence>
<dbReference type="Proteomes" id="UP000267900">
    <property type="component" value="Chromosome"/>
</dbReference>
<comment type="similarity">
    <text evidence="1">Belongs to the peptidase C40 family.</text>
</comment>
<dbReference type="PANTHER" id="PTHR47359">
    <property type="entry name" value="PEPTIDOGLYCAN DL-ENDOPEPTIDASE CWLO"/>
    <property type="match status" value="1"/>
</dbReference>
<accession>A0A3S9PQM2</accession>
<name>A0A3S9PQM2_STRLT</name>
<evidence type="ECO:0000256" key="4">
    <source>
        <dbReference type="ARBA" id="ARBA00022807"/>
    </source>
</evidence>
<evidence type="ECO:0000256" key="5">
    <source>
        <dbReference type="SAM" id="SignalP"/>
    </source>
</evidence>
<feature type="chain" id="PRO_5038554617" evidence="5">
    <location>
        <begin position="28"/>
        <end position="162"/>
    </location>
</feature>
<dbReference type="Pfam" id="PF00877">
    <property type="entry name" value="NLPC_P60"/>
    <property type="match status" value="1"/>
</dbReference>
<keyword evidence="3" id="KW-0378">Hydrolase</keyword>
<gene>
    <name evidence="7" type="ORF">EKH77_28680</name>
</gene>
<feature type="domain" description="NlpC/P60" evidence="6">
    <location>
        <begin position="40"/>
        <end position="162"/>
    </location>
</feature>
<feature type="signal peptide" evidence="5">
    <location>
        <begin position="1"/>
        <end position="27"/>
    </location>
</feature>
<dbReference type="GO" id="GO:0006508">
    <property type="term" value="P:proteolysis"/>
    <property type="evidence" value="ECO:0007669"/>
    <property type="project" value="UniProtKB-KW"/>
</dbReference>
<proteinExistence type="inferred from homology"/>
<evidence type="ECO:0000313" key="7">
    <source>
        <dbReference type="EMBL" id="AZQ74660.1"/>
    </source>
</evidence>
<dbReference type="PANTHER" id="PTHR47359:SF3">
    <property type="entry name" value="NLP_P60 DOMAIN-CONTAINING PROTEIN-RELATED"/>
    <property type="match status" value="1"/>
</dbReference>
<dbReference type="EMBL" id="CP034587">
    <property type="protein sequence ID" value="AZQ74660.1"/>
    <property type="molecule type" value="Genomic_DNA"/>
</dbReference>
<evidence type="ECO:0000313" key="8">
    <source>
        <dbReference type="Proteomes" id="UP000267900"/>
    </source>
</evidence>
<dbReference type="AlphaFoldDB" id="A0A3S9PQM2"/>
<dbReference type="RefSeq" id="WP_126917162.1">
    <property type="nucleotide sequence ID" value="NZ_CP034587.1"/>
</dbReference>
<dbReference type="InterPro" id="IPR051794">
    <property type="entry name" value="PG_Endopeptidase_C40"/>
</dbReference>
<keyword evidence="8" id="KW-1185">Reference proteome</keyword>
<dbReference type="GO" id="GO:0008234">
    <property type="term" value="F:cysteine-type peptidase activity"/>
    <property type="evidence" value="ECO:0007669"/>
    <property type="project" value="UniProtKB-KW"/>
</dbReference>
<dbReference type="InterPro" id="IPR000064">
    <property type="entry name" value="NLP_P60_dom"/>
</dbReference>
<protein>
    <submittedName>
        <fullName evidence="7">NlpC/P60 family protein</fullName>
    </submittedName>
</protein>
<keyword evidence="4" id="KW-0788">Thiol protease</keyword>
<reference evidence="7 8" key="1">
    <citation type="submission" date="2018-12" db="EMBL/GenBank/DDBJ databases">
        <title>The whole draft genome of Streptomyce luteoverticillatus CGMCC 15060.</title>
        <authorList>
            <person name="Feng Z."/>
            <person name="Chen G."/>
            <person name="Zhang J."/>
            <person name="Zhu H."/>
            <person name="Yu X."/>
            <person name="Zhang W."/>
            <person name="Zhang X."/>
        </authorList>
    </citation>
    <scope>NUCLEOTIDE SEQUENCE [LARGE SCALE GENOMIC DNA]</scope>
    <source>
        <strain evidence="7 8">CGMCC 15060</strain>
    </source>
</reference>
<dbReference type="InterPro" id="IPR038765">
    <property type="entry name" value="Papain-like_cys_pep_sf"/>
</dbReference>
<dbReference type="Gene3D" id="3.90.1720.10">
    <property type="entry name" value="endopeptidase domain like (from Nostoc punctiforme)"/>
    <property type="match status" value="1"/>
</dbReference>
<organism evidence="7 8">
    <name type="scientific">Streptomyces luteoverticillatus</name>
    <name type="common">Streptoverticillium luteoverticillatus</name>
    <dbReference type="NCBI Taxonomy" id="66425"/>
    <lineage>
        <taxon>Bacteria</taxon>
        <taxon>Bacillati</taxon>
        <taxon>Actinomycetota</taxon>
        <taxon>Actinomycetes</taxon>
        <taxon>Kitasatosporales</taxon>
        <taxon>Streptomycetaceae</taxon>
        <taxon>Streptomyces</taxon>
    </lineage>
</organism>
<evidence type="ECO:0000256" key="1">
    <source>
        <dbReference type="ARBA" id="ARBA00007074"/>
    </source>
</evidence>
<dbReference type="OrthoDB" id="5177647at2"/>
<dbReference type="SUPFAM" id="SSF54001">
    <property type="entry name" value="Cysteine proteinases"/>
    <property type="match status" value="1"/>
</dbReference>
<keyword evidence="5" id="KW-0732">Signal</keyword>
<sequence length="162" mass="17443">MGAHKRPSRLSRAGVVPLSVKSALTLAAVSATVLGPGAVNDAEAATISTKALWIAASKAGSPYVWGGTGPYSFDCSGLTQYSFKRVGKQLPRTAQEQYNRTEHIPSLSREQGDLVFFHGRGGVYHVGIYAGNNLIWHAPKTGSVVRLERIWTRSVSYGRVND</sequence>